<dbReference type="AlphaFoldDB" id="A0A9P0HCH6"/>
<evidence type="ECO:0000256" key="1">
    <source>
        <dbReference type="SAM" id="MobiDB-lite"/>
    </source>
</evidence>
<dbReference type="OrthoDB" id="6424487at2759"/>
<name>A0A9P0HCH6_NEZVI</name>
<accession>A0A9P0HCH6</accession>
<dbReference type="EMBL" id="OV725080">
    <property type="protein sequence ID" value="CAH1399440.1"/>
    <property type="molecule type" value="Genomic_DNA"/>
</dbReference>
<keyword evidence="3" id="KW-1185">Reference proteome</keyword>
<proteinExistence type="predicted"/>
<sequence length="117" mass="12851">MSETPDFPFRKSSENSNIQPILKASDATNATRSSSAEPPRPLFADCQVAQEAVTNSTGRDIKGTVDNLTKAFQHSKSCTHCADHILSSLEKFVSDVHELKRTLKSDRRSISPSFVCP</sequence>
<reference evidence="2" key="1">
    <citation type="submission" date="2022-01" db="EMBL/GenBank/DDBJ databases">
        <authorList>
            <person name="King R."/>
        </authorList>
    </citation>
    <scope>NUCLEOTIDE SEQUENCE</scope>
</reference>
<feature type="region of interest" description="Disordered" evidence="1">
    <location>
        <begin position="1"/>
        <end position="42"/>
    </location>
</feature>
<evidence type="ECO:0000313" key="2">
    <source>
        <dbReference type="EMBL" id="CAH1399440.1"/>
    </source>
</evidence>
<protein>
    <submittedName>
        <fullName evidence="2">Uncharacterized protein</fullName>
    </submittedName>
</protein>
<gene>
    <name evidence="2" type="ORF">NEZAVI_LOCUS8887</name>
</gene>
<organism evidence="2 3">
    <name type="scientific">Nezara viridula</name>
    <name type="common">Southern green stink bug</name>
    <name type="synonym">Cimex viridulus</name>
    <dbReference type="NCBI Taxonomy" id="85310"/>
    <lineage>
        <taxon>Eukaryota</taxon>
        <taxon>Metazoa</taxon>
        <taxon>Ecdysozoa</taxon>
        <taxon>Arthropoda</taxon>
        <taxon>Hexapoda</taxon>
        <taxon>Insecta</taxon>
        <taxon>Pterygota</taxon>
        <taxon>Neoptera</taxon>
        <taxon>Paraneoptera</taxon>
        <taxon>Hemiptera</taxon>
        <taxon>Heteroptera</taxon>
        <taxon>Panheteroptera</taxon>
        <taxon>Pentatomomorpha</taxon>
        <taxon>Pentatomoidea</taxon>
        <taxon>Pentatomidae</taxon>
        <taxon>Pentatominae</taxon>
        <taxon>Nezara</taxon>
    </lineage>
</organism>
<evidence type="ECO:0000313" key="3">
    <source>
        <dbReference type="Proteomes" id="UP001152798"/>
    </source>
</evidence>
<feature type="compositionally biased region" description="Polar residues" evidence="1">
    <location>
        <begin position="26"/>
        <end position="36"/>
    </location>
</feature>
<dbReference type="Proteomes" id="UP001152798">
    <property type="component" value="Chromosome 4"/>
</dbReference>